<protein>
    <recommendedName>
        <fullName evidence="4">DNA repair protein RecO</fullName>
    </recommendedName>
    <alternativeName>
        <fullName evidence="4">Recombination protein O</fullName>
    </alternativeName>
</protein>
<keyword evidence="3 4" id="KW-0234">DNA repair</keyword>
<dbReference type="NCBIfam" id="TIGR00613">
    <property type="entry name" value="reco"/>
    <property type="match status" value="1"/>
</dbReference>
<dbReference type="GO" id="GO:0043590">
    <property type="term" value="C:bacterial nucleoid"/>
    <property type="evidence" value="ECO:0007669"/>
    <property type="project" value="TreeGrafter"/>
</dbReference>
<sequence>MITDTEGIVLRQVKAPGGRRMITLFSQKFGKISVGTSLNEGGRTKAALAVRAFSYGRYELFKNRESYNLNNGQVIKSFYAIGEDLDKYMAAAYVLELTDKILPEELPQPRIFSLLIDFLSALEKREKKHKTLVMAYMIKVLDIMGHMPVLDECACCGKPIGGQGPGESGRPAASTPDRPDGHAVYFSIEEGGIVCGQCAGQLRLATERPLIYKTDIGIIEILKYFQRTPMGSFSRIALNDDVEEVLQRIMKEYISYHMDIKELKSESFF</sequence>
<evidence type="ECO:0000259" key="5">
    <source>
        <dbReference type="Pfam" id="PF11967"/>
    </source>
</evidence>
<dbReference type="InterPro" id="IPR042242">
    <property type="entry name" value="RecO_C"/>
</dbReference>
<feature type="domain" description="DNA replication/recombination mediator RecO N-terminal" evidence="5">
    <location>
        <begin position="1"/>
        <end position="78"/>
    </location>
</feature>
<dbReference type="InterPro" id="IPR003717">
    <property type="entry name" value="RecO"/>
</dbReference>
<gene>
    <name evidence="4 6" type="primary">recO</name>
    <name evidence="6" type="ORF">IAD16_07235</name>
</gene>
<dbReference type="EMBL" id="DVMO01000105">
    <property type="protein sequence ID" value="HIU28152.1"/>
    <property type="molecule type" value="Genomic_DNA"/>
</dbReference>
<proteinExistence type="inferred from homology"/>
<evidence type="ECO:0000256" key="3">
    <source>
        <dbReference type="ARBA" id="ARBA00023204"/>
    </source>
</evidence>
<reference evidence="6" key="2">
    <citation type="journal article" date="2021" name="PeerJ">
        <title>Extensive microbial diversity within the chicken gut microbiome revealed by metagenomics and culture.</title>
        <authorList>
            <person name="Gilroy R."/>
            <person name="Ravi A."/>
            <person name="Getino M."/>
            <person name="Pursley I."/>
            <person name="Horton D.L."/>
            <person name="Alikhan N.F."/>
            <person name="Baker D."/>
            <person name="Gharbi K."/>
            <person name="Hall N."/>
            <person name="Watson M."/>
            <person name="Adriaenssens E.M."/>
            <person name="Foster-Nyarko E."/>
            <person name="Jarju S."/>
            <person name="Secka A."/>
            <person name="Antonio M."/>
            <person name="Oren A."/>
            <person name="Chaudhuri R.R."/>
            <person name="La Ragione R."/>
            <person name="Hildebrand F."/>
            <person name="Pallen M.J."/>
        </authorList>
    </citation>
    <scope>NUCLEOTIDE SEQUENCE</scope>
    <source>
        <strain evidence="6">11300</strain>
    </source>
</reference>
<dbReference type="Proteomes" id="UP000824091">
    <property type="component" value="Unassembled WGS sequence"/>
</dbReference>
<comment type="caution">
    <text evidence="6">The sequence shown here is derived from an EMBL/GenBank/DDBJ whole genome shotgun (WGS) entry which is preliminary data.</text>
</comment>
<dbReference type="GO" id="GO:0006302">
    <property type="term" value="P:double-strand break repair"/>
    <property type="evidence" value="ECO:0007669"/>
    <property type="project" value="TreeGrafter"/>
</dbReference>
<dbReference type="HAMAP" id="MF_00201">
    <property type="entry name" value="RecO"/>
    <property type="match status" value="1"/>
</dbReference>
<dbReference type="Pfam" id="PF11967">
    <property type="entry name" value="RecO_N"/>
    <property type="match status" value="1"/>
</dbReference>
<dbReference type="GO" id="GO:0006310">
    <property type="term" value="P:DNA recombination"/>
    <property type="evidence" value="ECO:0007669"/>
    <property type="project" value="UniProtKB-UniRule"/>
</dbReference>
<keyword evidence="2 4" id="KW-0233">DNA recombination</keyword>
<accession>A0A9D1I5F9</accession>
<evidence type="ECO:0000313" key="7">
    <source>
        <dbReference type="Proteomes" id="UP000824091"/>
    </source>
</evidence>
<evidence type="ECO:0000256" key="2">
    <source>
        <dbReference type="ARBA" id="ARBA00023172"/>
    </source>
</evidence>
<reference evidence="6" key="1">
    <citation type="submission" date="2020-10" db="EMBL/GenBank/DDBJ databases">
        <authorList>
            <person name="Gilroy R."/>
        </authorList>
    </citation>
    <scope>NUCLEOTIDE SEQUENCE</scope>
    <source>
        <strain evidence="6">11300</strain>
    </source>
</reference>
<comment type="function">
    <text evidence="4">Involved in DNA repair and RecF pathway recombination.</text>
</comment>
<dbReference type="InterPro" id="IPR037278">
    <property type="entry name" value="ARFGAP/RecO"/>
</dbReference>
<dbReference type="PANTHER" id="PTHR33991:SF1">
    <property type="entry name" value="DNA REPAIR PROTEIN RECO"/>
    <property type="match status" value="1"/>
</dbReference>
<evidence type="ECO:0000256" key="1">
    <source>
        <dbReference type="ARBA" id="ARBA00022763"/>
    </source>
</evidence>
<dbReference type="Pfam" id="PF02565">
    <property type="entry name" value="RecO_C"/>
    <property type="match status" value="1"/>
</dbReference>
<evidence type="ECO:0000313" key="6">
    <source>
        <dbReference type="EMBL" id="HIU28152.1"/>
    </source>
</evidence>
<organism evidence="6 7">
    <name type="scientific">Candidatus Fimisoma avicola</name>
    <dbReference type="NCBI Taxonomy" id="2840826"/>
    <lineage>
        <taxon>Bacteria</taxon>
        <taxon>Bacillati</taxon>
        <taxon>Bacillota</taxon>
        <taxon>Clostridia</taxon>
        <taxon>Eubacteriales</taxon>
        <taxon>Candidatus Fimisoma</taxon>
    </lineage>
</organism>
<comment type="similarity">
    <text evidence="4">Belongs to the RecO family.</text>
</comment>
<dbReference type="Gene3D" id="1.20.1440.120">
    <property type="entry name" value="Recombination protein O, C-terminal domain"/>
    <property type="match status" value="1"/>
</dbReference>
<keyword evidence="1 4" id="KW-0227">DNA damage</keyword>
<dbReference type="AlphaFoldDB" id="A0A9D1I5F9"/>
<dbReference type="InterPro" id="IPR022572">
    <property type="entry name" value="DNA_rep/recomb_RecO_N"/>
</dbReference>
<evidence type="ECO:0000256" key="4">
    <source>
        <dbReference type="HAMAP-Rule" id="MF_00201"/>
    </source>
</evidence>
<name>A0A9D1I5F9_9FIRM</name>
<dbReference type="SUPFAM" id="SSF57863">
    <property type="entry name" value="ArfGap/RecO-like zinc finger"/>
    <property type="match status" value="1"/>
</dbReference>
<dbReference type="PANTHER" id="PTHR33991">
    <property type="entry name" value="DNA REPAIR PROTEIN RECO"/>
    <property type="match status" value="1"/>
</dbReference>